<dbReference type="InterPro" id="IPR023213">
    <property type="entry name" value="CAT-like_dom_sf"/>
</dbReference>
<dbReference type="Pfam" id="PF00668">
    <property type="entry name" value="Condensation"/>
    <property type="match status" value="1"/>
</dbReference>
<proteinExistence type="predicted"/>
<dbReference type="InterPro" id="IPR001242">
    <property type="entry name" value="Condensation_dom"/>
</dbReference>
<keyword evidence="3" id="KW-1185">Reference proteome</keyword>
<evidence type="ECO:0000313" key="3">
    <source>
        <dbReference type="Proteomes" id="UP001220022"/>
    </source>
</evidence>
<reference evidence="2 3" key="1">
    <citation type="submission" date="2023-03" db="EMBL/GenBank/DDBJ databases">
        <title>Draft genome sequence of type strain Streptomyces ferralitis JCM 14344.</title>
        <authorList>
            <person name="Klaysubun C."/>
            <person name="Duangmal K."/>
        </authorList>
    </citation>
    <scope>NUCLEOTIDE SEQUENCE [LARGE SCALE GENOMIC DNA]</scope>
    <source>
        <strain evidence="2 3">JCM 14344</strain>
    </source>
</reference>
<gene>
    <name evidence="2" type="ORF">P2L57_39090</name>
</gene>
<protein>
    <submittedName>
        <fullName evidence="2">Condensation domain-containing protein</fullName>
    </submittedName>
</protein>
<dbReference type="EMBL" id="JARHTQ010000062">
    <property type="protein sequence ID" value="MDF2261507.1"/>
    <property type="molecule type" value="Genomic_DNA"/>
</dbReference>
<feature type="domain" description="Condensation" evidence="1">
    <location>
        <begin position="3"/>
        <end position="442"/>
    </location>
</feature>
<dbReference type="PANTHER" id="PTHR45527">
    <property type="entry name" value="NONRIBOSOMAL PEPTIDE SYNTHETASE"/>
    <property type="match status" value="1"/>
</dbReference>
<dbReference type="RefSeq" id="WP_275823210.1">
    <property type="nucleotide sequence ID" value="NZ_BAAANM010000055.1"/>
</dbReference>
<name>A0ABT5ZCD0_9ACTN</name>
<dbReference type="PANTHER" id="PTHR45527:SF1">
    <property type="entry name" value="FATTY ACID SYNTHASE"/>
    <property type="match status" value="1"/>
</dbReference>
<dbReference type="Gene3D" id="3.30.559.30">
    <property type="entry name" value="Nonribosomal peptide synthetase, condensation domain"/>
    <property type="match status" value="1"/>
</dbReference>
<sequence length="450" mass="49982">MFNLSRSQEIVWLHEELFPDSPAYNFTAALDLHGPLDEPALRQSLATVLTRHEAFQLELDPEAFPPTQHVNDACALRYRTVDLTGTEHQEAAFEELWRKQHDAPFDTAEAPMVRWTLIRLAEDHHRLLQTEHHLVHDGWSFGLVLRDLFTTYRALTQSIPADLPEPRSYLEHVRQSVATEEQPGNQDQAVAYWRSTLNGAAFDLPLSGLVNPGRVRDIPHGDQLRQLLEPELAERLRSAARRDGHTPFSVLLTLFAELLRRQSGRADLVIGSAVGNRPPGFRETVGMFVNTIPLRIRLQPDDSALEAVDEVTEVLIRSLPHQGVPVQDLARELGVHSSAGLDNPLFHVMFSAHDAPLPHVEGLDLQVSIHEAFNTGTSRFDLDVVLIPDSRRTVNARSGPGGMLLIWDFATDLYDSVQIGGLQRQFSALLEAYLADGATGLAALAAAANG</sequence>
<dbReference type="SUPFAM" id="SSF52777">
    <property type="entry name" value="CoA-dependent acyltransferases"/>
    <property type="match status" value="2"/>
</dbReference>
<comment type="caution">
    <text evidence="2">The sequence shown here is derived from an EMBL/GenBank/DDBJ whole genome shotgun (WGS) entry which is preliminary data.</text>
</comment>
<accession>A0ABT5ZCD0</accession>
<evidence type="ECO:0000259" key="1">
    <source>
        <dbReference type="Pfam" id="PF00668"/>
    </source>
</evidence>
<evidence type="ECO:0000313" key="2">
    <source>
        <dbReference type="EMBL" id="MDF2261507.1"/>
    </source>
</evidence>
<dbReference type="Gene3D" id="3.30.559.10">
    <property type="entry name" value="Chloramphenicol acetyltransferase-like domain"/>
    <property type="match status" value="1"/>
</dbReference>
<dbReference type="Proteomes" id="UP001220022">
    <property type="component" value="Unassembled WGS sequence"/>
</dbReference>
<organism evidence="2 3">
    <name type="scientific">Streptantibioticus ferralitis</name>
    <dbReference type="NCBI Taxonomy" id="236510"/>
    <lineage>
        <taxon>Bacteria</taxon>
        <taxon>Bacillati</taxon>
        <taxon>Actinomycetota</taxon>
        <taxon>Actinomycetes</taxon>
        <taxon>Kitasatosporales</taxon>
        <taxon>Streptomycetaceae</taxon>
        <taxon>Streptantibioticus</taxon>
    </lineage>
</organism>